<evidence type="ECO:0000313" key="3">
    <source>
        <dbReference type="EMBL" id="GET92114.1"/>
    </source>
</evidence>
<feature type="region of interest" description="Disordered" evidence="2">
    <location>
        <begin position="139"/>
        <end position="162"/>
    </location>
</feature>
<dbReference type="Proteomes" id="UP000419144">
    <property type="component" value="Unassembled WGS sequence"/>
</dbReference>
<sequence length="417" mass="46596">MAFFSSSDDRPSTSRKTPVRPRIRDGLTSGCTGIMPSEHHSGLADAHPPLSSKQQCSMKAGLPSAQRHAQGRRHLDPHHFTNFTDDAKRAEGRLGRAHVASSEQQRRADAYYATKQATVAQPPGEECNLYLKSYYYTPLSKQDSPSPQPRQTTGLRPDAQSTSFQLAEARLRKIKREHPEYEEEVMRALEQQHGDYSIVPTTQKILRRIAVDEYADGTDSRMAQIGASTKCRCTSDLGSPAPAIQRSVPYALSEDCPPRADTQLLCSSHVRLYPGRNRGSPPSETPVKPRPRQLHDGPAPYDSTAVSGEAYPSPPAVGKRCNIYAKPTLVHVDERRHRNCVEDADSLAMKRARARSDVIASQKRPDFIFGPGPAPQARPPSLRYRTEERWKAQERHAEERRAGRALYPQSYQPTSLW</sequence>
<accession>A0A640KSW3</accession>
<feature type="coiled-coil region" evidence="1">
    <location>
        <begin position="164"/>
        <end position="191"/>
    </location>
</feature>
<feature type="region of interest" description="Disordered" evidence="2">
    <location>
        <begin position="1"/>
        <end position="79"/>
    </location>
</feature>
<evidence type="ECO:0000256" key="1">
    <source>
        <dbReference type="SAM" id="Coils"/>
    </source>
</evidence>
<proteinExistence type="predicted"/>
<dbReference type="VEuPathDB" id="TriTrypDB:LtaPh_3402900"/>
<feature type="region of interest" description="Disordered" evidence="2">
    <location>
        <begin position="364"/>
        <end position="417"/>
    </location>
</feature>
<organism evidence="3 4">
    <name type="scientific">Leishmania tarentolae</name>
    <name type="common">Sauroleishmania tarentolae</name>
    <dbReference type="NCBI Taxonomy" id="5689"/>
    <lineage>
        <taxon>Eukaryota</taxon>
        <taxon>Discoba</taxon>
        <taxon>Euglenozoa</taxon>
        <taxon>Kinetoplastea</taxon>
        <taxon>Metakinetoplastina</taxon>
        <taxon>Trypanosomatida</taxon>
        <taxon>Trypanosomatidae</taxon>
        <taxon>Leishmaniinae</taxon>
        <taxon>Leishmania</taxon>
        <taxon>lizard Leishmania</taxon>
    </lineage>
</organism>
<name>A0A640KSW3_LEITA</name>
<comment type="caution">
    <text evidence="3">The sequence shown here is derived from an EMBL/GenBank/DDBJ whole genome shotgun (WGS) entry which is preliminary data.</text>
</comment>
<dbReference type="AlphaFoldDB" id="A0A640KSW3"/>
<protein>
    <submittedName>
        <fullName evidence="3">Uncharacterized protein</fullName>
    </submittedName>
</protein>
<evidence type="ECO:0000313" key="4">
    <source>
        <dbReference type="Proteomes" id="UP000419144"/>
    </source>
</evidence>
<dbReference type="OrthoDB" id="271468at2759"/>
<reference evidence="3" key="1">
    <citation type="submission" date="2019-11" db="EMBL/GenBank/DDBJ databases">
        <title>Leishmania tarentolae CDS.</title>
        <authorList>
            <person name="Goto Y."/>
            <person name="Yamagishi J."/>
        </authorList>
    </citation>
    <scope>NUCLEOTIDE SEQUENCE [LARGE SCALE GENOMIC DNA]</scope>
    <source>
        <strain evidence="3">Parrot Tar II</strain>
    </source>
</reference>
<gene>
    <name evidence="3" type="ORF">LtaPh_3402900</name>
</gene>
<feature type="region of interest" description="Disordered" evidence="2">
    <location>
        <begin position="272"/>
        <end position="307"/>
    </location>
</feature>
<keyword evidence="1" id="KW-0175">Coiled coil</keyword>
<dbReference type="EMBL" id="BLBS01000054">
    <property type="protein sequence ID" value="GET92114.1"/>
    <property type="molecule type" value="Genomic_DNA"/>
</dbReference>
<evidence type="ECO:0000256" key="2">
    <source>
        <dbReference type="SAM" id="MobiDB-lite"/>
    </source>
</evidence>
<feature type="compositionally biased region" description="Basic and acidic residues" evidence="2">
    <location>
        <begin position="384"/>
        <end position="402"/>
    </location>
</feature>
<keyword evidence="4" id="KW-1185">Reference proteome</keyword>